<dbReference type="EMBL" id="AVCI01000011">
    <property type="protein sequence ID" value="KFN42324.1"/>
    <property type="molecule type" value="Genomic_DNA"/>
</dbReference>
<gene>
    <name evidence="1" type="ORF">N789_14125</name>
</gene>
<evidence type="ECO:0008006" key="3">
    <source>
        <dbReference type="Google" id="ProtNLM"/>
    </source>
</evidence>
<dbReference type="AlphaFoldDB" id="A0A091ATI3"/>
<accession>A0A091ATI3</accession>
<dbReference type="STRING" id="1121015.GCA_000420545_01673"/>
<comment type="caution">
    <text evidence="1">The sequence shown here is derived from an EMBL/GenBank/DDBJ whole genome shotgun (WGS) entry which is preliminary data.</text>
</comment>
<dbReference type="Proteomes" id="UP000029385">
    <property type="component" value="Unassembled WGS sequence"/>
</dbReference>
<proteinExistence type="predicted"/>
<name>A0A091ATI3_9GAMM</name>
<evidence type="ECO:0000313" key="2">
    <source>
        <dbReference type="Proteomes" id="UP000029385"/>
    </source>
</evidence>
<protein>
    <recommendedName>
        <fullName evidence="3">DksA C4-type domain-containing protein</fullName>
    </recommendedName>
</protein>
<reference evidence="1 2" key="1">
    <citation type="submission" date="2013-09" db="EMBL/GenBank/DDBJ databases">
        <title>Genome sequencing of Arenimonas oryziterrae.</title>
        <authorList>
            <person name="Chen F."/>
            <person name="Wang G."/>
        </authorList>
    </citation>
    <scope>NUCLEOTIDE SEQUENCE [LARGE SCALE GENOMIC DNA]</scope>
    <source>
        <strain evidence="1 2">YC6267</strain>
    </source>
</reference>
<evidence type="ECO:0000313" key="1">
    <source>
        <dbReference type="EMBL" id="KFN42324.1"/>
    </source>
</evidence>
<sequence>MGDSIDRAQDREQLDREFALRDQLNRQRVGLCECEECGDSISPLRRSLGARLCVMHQEAFEAELRKRGARTCV</sequence>
<organism evidence="1 2">
    <name type="scientific">Arenimonas oryziterrae DSM 21050 = YC6267</name>
    <dbReference type="NCBI Taxonomy" id="1121015"/>
    <lineage>
        <taxon>Bacteria</taxon>
        <taxon>Pseudomonadati</taxon>
        <taxon>Pseudomonadota</taxon>
        <taxon>Gammaproteobacteria</taxon>
        <taxon>Lysobacterales</taxon>
        <taxon>Lysobacteraceae</taxon>
        <taxon>Arenimonas</taxon>
    </lineage>
</organism>
<keyword evidence="2" id="KW-1185">Reference proteome</keyword>